<keyword evidence="1" id="KW-1133">Transmembrane helix</keyword>
<keyword evidence="1" id="KW-0812">Transmembrane</keyword>
<keyword evidence="3" id="KW-1185">Reference proteome</keyword>
<evidence type="ECO:0000313" key="2">
    <source>
        <dbReference type="EMBL" id="MDN5212885.1"/>
    </source>
</evidence>
<dbReference type="EMBL" id="JAUJEB010000001">
    <property type="protein sequence ID" value="MDN5212885.1"/>
    <property type="molecule type" value="Genomic_DNA"/>
</dbReference>
<sequence length="81" mass="8936">MKKKTEIIIALVSTFIFFYLASYVSIILFGEVGAGAPVKDLVNTGLVLLVLTSLSIFSFLFTLDYVKSYNLLIQRLVGAKV</sequence>
<gene>
    <name evidence="2" type="ORF">QQ020_12540</name>
</gene>
<feature type="transmembrane region" description="Helical" evidence="1">
    <location>
        <begin position="7"/>
        <end position="29"/>
    </location>
</feature>
<proteinExistence type="predicted"/>
<comment type="caution">
    <text evidence="2">The sequence shown here is derived from an EMBL/GenBank/DDBJ whole genome shotgun (WGS) entry which is preliminary data.</text>
</comment>
<evidence type="ECO:0000313" key="3">
    <source>
        <dbReference type="Proteomes" id="UP001172083"/>
    </source>
</evidence>
<protein>
    <submittedName>
        <fullName evidence="2">Uncharacterized protein</fullName>
    </submittedName>
</protein>
<organism evidence="2 3">
    <name type="scientific">Agaribacillus aureus</name>
    <dbReference type="NCBI Taxonomy" id="3051825"/>
    <lineage>
        <taxon>Bacteria</taxon>
        <taxon>Pseudomonadati</taxon>
        <taxon>Bacteroidota</taxon>
        <taxon>Cytophagia</taxon>
        <taxon>Cytophagales</taxon>
        <taxon>Splendidivirgaceae</taxon>
        <taxon>Agaribacillus</taxon>
    </lineage>
</organism>
<dbReference type="Proteomes" id="UP001172083">
    <property type="component" value="Unassembled WGS sequence"/>
</dbReference>
<feature type="transmembrane region" description="Helical" evidence="1">
    <location>
        <begin position="41"/>
        <end position="66"/>
    </location>
</feature>
<keyword evidence="1" id="KW-0472">Membrane</keyword>
<accession>A0ABT8L7Y4</accession>
<dbReference type="RefSeq" id="WP_346758202.1">
    <property type="nucleotide sequence ID" value="NZ_JAUJEB010000001.1"/>
</dbReference>
<evidence type="ECO:0000256" key="1">
    <source>
        <dbReference type="SAM" id="Phobius"/>
    </source>
</evidence>
<name>A0ABT8L7Y4_9BACT</name>
<reference evidence="2" key="1">
    <citation type="submission" date="2023-06" db="EMBL/GenBank/DDBJ databases">
        <title>Genomic of Agaribacillus aureum.</title>
        <authorList>
            <person name="Wang G."/>
        </authorList>
    </citation>
    <scope>NUCLEOTIDE SEQUENCE</scope>
    <source>
        <strain evidence="2">BMA12</strain>
    </source>
</reference>